<dbReference type="EMBL" id="CM016552">
    <property type="protein sequence ID" value="TKW40747.1"/>
    <property type="molecule type" value="Genomic_DNA"/>
</dbReference>
<evidence type="ECO:0000313" key="2">
    <source>
        <dbReference type="EMBL" id="TKW40747.1"/>
    </source>
</evidence>
<evidence type="ECO:0008006" key="4">
    <source>
        <dbReference type="Google" id="ProtNLM"/>
    </source>
</evidence>
<name>A0A4U6WPQ1_SETVI</name>
<organism evidence="2 3">
    <name type="scientific">Setaria viridis</name>
    <name type="common">Green bristlegrass</name>
    <name type="synonym">Setaria italica subsp. viridis</name>
    <dbReference type="NCBI Taxonomy" id="4556"/>
    <lineage>
        <taxon>Eukaryota</taxon>
        <taxon>Viridiplantae</taxon>
        <taxon>Streptophyta</taxon>
        <taxon>Embryophyta</taxon>
        <taxon>Tracheophyta</taxon>
        <taxon>Spermatophyta</taxon>
        <taxon>Magnoliopsida</taxon>
        <taxon>Liliopsida</taxon>
        <taxon>Poales</taxon>
        <taxon>Poaceae</taxon>
        <taxon>PACMAD clade</taxon>
        <taxon>Panicoideae</taxon>
        <taxon>Panicodae</taxon>
        <taxon>Paniceae</taxon>
        <taxon>Cenchrinae</taxon>
        <taxon>Setaria</taxon>
    </lineage>
</organism>
<accession>A0A4U6WPQ1</accession>
<sequence length="216" mass="23481">MSSSSSSSSSASDNSDAESGLPHTLRVQTEPATPAVVHGINILNRVPIVLDFNDANYVAWARSFSAIFGQFGLRDHVDGSTAKGDSDWVQNDCAIVSWFYNRISPELLSMVSEDNDTDTAASSSELCGLPVPPRPGSGRPWPRGGHSSEGAEEARSRSMPTKLNGGTRSRPRVRPRQIWPGMLRQQWCRCGGVRIYTGGGGEPLSREALCLRTWYN</sequence>
<dbReference type="PANTHER" id="PTHR47481">
    <property type="match status" value="1"/>
</dbReference>
<protein>
    <recommendedName>
        <fullName evidence="4">Retrotransposon Copia-like N-terminal domain-containing protein</fullName>
    </recommendedName>
</protein>
<feature type="compositionally biased region" description="Low complexity" evidence="1">
    <location>
        <begin position="136"/>
        <end position="145"/>
    </location>
</feature>
<evidence type="ECO:0000256" key="1">
    <source>
        <dbReference type="SAM" id="MobiDB-lite"/>
    </source>
</evidence>
<proteinExistence type="predicted"/>
<dbReference type="AlphaFoldDB" id="A0A4U6WPQ1"/>
<dbReference type="Gramene" id="TKW40747">
    <property type="protein sequence ID" value="TKW40747"/>
    <property type="gene ID" value="SEVIR_1G266100v2"/>
</dbReference>
<dbReference type="PANTHER" id="PTHR47481:SF41">
    <property type="entry name" value="COPIA-LIKE POLYPROTEIN_RETROTRANSPOSON"/>
    <property type="match status" value="1"/>
</dbReference>
<feature type="compositionally biased region" description="Low complexity" evidence="1">
    <location>
        <begin position="1"/>
        <end position="19"/>
    </location>
</feature>
<evidence type="ECO:0000313" key="3">
    <source>
        <dbReference type="Proteomes" id="UP000298652"/>
    </source>
</evidence>
<reference evidence="2" key="1">
    <citation type="submission" date="2019-03" db="EMBL/GenBank/DDBJ databases">
        <title>WGS assembly of Setaria viridis.</title>
        <authorList>
            <person name="Huang P."/>
            <person name="Jenkins J."/>
            <person name="Grimwood J."/>
            <person name="Barry K."/>
            <person name="Healey A."/>
            <person name="Mamidi S."/>
            <person name="Sreedasyam A."/>
            <person name="Shu S."/>
            <person name="Feldman M."/>
            <person name="Wu J."/>
            <person name="Yu Y."/>
            <person name="Chen C."/>
            <person name="Johnson J."/>
            <person name="Rokhsar D."/>
            <person name="Baxter I."/>
            <person name="Schmutz J."/>
            <person name="Brutnell T."/>
            <person name="Kellogg E."/>
        </authorList>
    </citation>
    <scope>NUCLEOTIDE SEQUENCE [LARGE SCALE GENOMIC DNA]</scope>
</reference>
<feature type="region of interest" description="Disordered" evidence="1">
    <location>
        <begin position="118"/>
        <end position="173"/>
    </location>
</feature>
<dbReference type="Proteomes" id="UP000298652">
    <property type="component" value="Chromosome 1"/>
</dbReference>
<gene>
    <name evidence="2" type="ORF">SEVIR_1G266100v2</name>
</gene>
<feature type="region of interest" description="Disordered" evidence="1">
    <location>
        <begin position="1"/>
        <end position="22"/>
    </location>
</feature>
<keyword evidence="3" id="KW-1185">Reference proteome</keyword>